<gene>
    <name evidence="2" type="ORF">SAMN05192558_110285</name>
</gene>
<feature type="compositionally biased region" description="Basic and acidic residues" evidence="1">
    <location>
        <begin position="355"/>
        <end position="364"/>
    </location>
</feature>
<dbReference type="STRING" id="504798.SAMN05421871_110285"/>
<sequence>MGRTCKAVRSPARTERFWGPTLSRGSHGTRVLRIAAPTVVSMLAITLQSPGSAGATTARSQGAAGPGSAAGPVVATGTITRDSKPIGGASVVARIWPNGEQLNALPEGAKVDLREMARIRADHNGNFQVVLDPAQVPATHRDKEGRVAVELLTNSGDQHISWHFSAFESSHDARESTAKSWSTPAAAAKGSQAPATFRFDFGSTPSVLDVHDPPSDWVSESGARMSTSSAALVDGGAQPVDASEFCGGPLEAGPWREGIREHFLNVYAWSGAMATVDQTIGSSSSHTLGIAVRTAQGWSATGSSTLAITQGAGQEMSGIADAAIYNACGRTRVRMSPMRAGSISVRSVSRLSPDSMREPRSSGL</sequence>
<name>A0A1H0TZ55_9PSEU</name>
<proteinExistence type="predicted"/>
<dbReference type="Proteomes" id="UP000199651">
    <property type="component" value="Unassembled WGS sequence"/>
</dbReference>
<dbReference type="AlphaFoldDB" id="A0A1H0TZ55"/>
<organism evidence="2 3">
    <name type="scientific">Actinokineospora alba</name>
    <dbReference type="NCBI Taxonomy" id="504798"/>
    <lineage>
        <taxon>Bacteria</taxon>
        <taxon>Bacillati</taxon>
        <taxon>Actinomycetota</taxon>
        <taxon>Actinomycetes</taxon>
        <taxon>Pseudonocardiales</taxon>
        <taxon>Pseudonocardiaceae</taxon>
        <taxon>Actinokineospora</taxon>
    </lineage>
</organism>
<evidence type="ECO:0000313" key="3">
    <source>
        <dbReference type="Proteomes" id="UP000199651"/>
    </source>
</evidence>
<protein>
    <submittedName>
        <fullName evidence="2">Uncharacterized protein</fullName>
    </submittedName>
</protein>
<accession>A0A1H0TZ55</accession>
<reference evidence="3" key="1">
    <citation type="submission" date="2016-10" db="EMBL/GenBank/DDBJ databases">
        <authorList>
            <person name="Varghese N."/>
            <person name="Submissions S."/>
        </authorList>
    </citation>
    <scope>NUCLEOTIDE SEQUENCE [LARGE SCALE GENOMIC DNA]</scope>
    <source>
        <strain evidence="3">IBRC-M 10655</strain>
    </source>
</reference>
<evidence type="ECO:0000313" key="2">
    <source>
        <dbReference type="EMBL" id="SDP59181.1"/>
    </source>
</evidence>
<dbReference type="EMBL" id="FNJB01000010">
    <property type="protein sequence ID" value="SDP59181.1"/>
    <property type="molecule type" value="Genomic_DNA"/>
</dbReference>
<evidence type="ECO:0000256" key="1">
    <source>
        <dbReference type="SAM" id="MobiDB-lite"/>
    </source>
</evidence>
<feature type="region of interest" description="Disordered" evidence="1">
    <location>
        <begin position="344"/>
        <end position="364"/>
    </location>
</feature>
<keyword evidence="3" id="KW-1185">Reference proteome</keyword>